<gene>
    <name evidence="3" type="ORF">THAOC_17398</name>
</gene>
<feature type="domain" description="Helicase-associated" evidence="2">
    <location>
        <begin position="230"/>
        <end position="286"/>
    </location>
</feature>
<accession>K0SUP9</accession>
<reference evidence="3 4" key="1">
    <citation type="journal article" date="2012" name="Genome Biol.">
        <title>Genome and low-iron response of an oceanic diatom adapted to chronic iron limitation.</title>
        <authorList>
            <person name="Lommer M."/>
            <person name="Specht M."/>
            <person name="Roy A.S."/>
            <person name="Kraemer L."/>
            <person name="Andreson R."/>
            <person name="Gutowska M.A."/>
            <person name="Wolf J."/>
            <person name="Bergner S.V."/>
            <person name="Schilhabel M.B."/>
            <person name="Klostermeier U.C."/>
            <person name="Beiko R.G."/>
            <person name="Rosenstiel P."/>
            <person name="Hippler M."/>
            <person name="Laroche J."/>
        </authorList>
    </citation>
    <scope>NUCLEOTIDE SEQUENCE [LARGE SCALE GENOMIC DNA]</scope>
    <source>
        <strain evidence="3 4">CCMP1005</strain>
    </source>
</reference>
<evidence type="ECO:0000259" key="2">
    <source>
        <dbReference type="Pfam" id="PF03457"/>
    </source>
</evidence>
<dbReference type="EMBL" id="AGNL01019198">
    <property type="protein sequence ID" value="EJK62012.1"/>
    <property type="molecule type" value="Genomic_DNA"/>
</dbReference>
<protein>
    <recommendedName>
        <fullName evidence="2">Helicase-associated domain-containing protein</fullName>
    </recommendedName>
</protein>
<evidence type="ECO:0000313" key="4">
    <source>
        <dbReference type="Proteomes" id="UP000266841"/>
    </source>
</evidence>
<feature type="compositionally biased region" description="Basic and acidic residues" evidence="1">
    <location>
        <begin position="149"/>
        <end position="163"/>
    </location>
</feature>
<comment type="caution">
    <text evidence="3">The sequence shown here is derived from an EMBL/GenBank/DDBJ whole genome shotgun (WGS) entry which is preliminary data.</text>
</comment>
<organism evidence="3 4">
    <name type="scientific">Thalassiosira oceanica</name>
    <name type="common">Marine diatom</name>
    <dbReference type="NCBI Taxonomy" id="159749"/>
    <lineage>
        <taxon>Eukaryota</taxon>
        <taxon>Sar</taxon>
        <taxon>Stramenopiles</taxon>
        <taxon>Ochrophyta</taxon>
        <taxon>Bacillariophyta</taxon>
        <taxon>Coscinodiscophyceae</taxon>
        <taxon>Thalassiosirophycidae</taxon>
        <taxon>Thalassiosirales</taxon>
        <taxon>Thalassiosiraceae</taxon>
        <taxon>Thalassiosira</taxon>
    </lineage>
</organism>
<name>K0SUP9_THAOC</name>
<dbReference type="AlphaFoldDB" id="K0SUP9"/>
<dbReference type="Gene3D" id="6.10.140.530">
    <property type="match status" value="2"/>
</dbReference>
<keyword evidence="4" id="KW-1185">Reference proteome</keyword>
<dbReference type="Pfam" id="PF03457">
    <property type="entry name" value="HA"/>
    <property type="match status" value="2"/>
</dbReference>
<feature type="region of interest" description="Disordered" evidence="1">
    <location>
        <begin position="57"/>
        <end position="76"/>
    </location>
</feature>
<dbReference type="Proteomes" id="UP000266841">
    <property type="component" value="Unassembled WGS sequence"/>
</dbReference>
<feature type="region of interest" description="Disordered" evidence="1">
    <location>
        <begin position="1"/>
        <end position="30"/>
    </location>
</feature>
<feature type="domain" description="Helicase-associated" evidence="2">
    <location>
        <begin position="161"/>
        <end position="219"/>
    </location>
</feature>
<dbReference type="OrthoDB" id="498381at2759"/>
<evidence type="ECO:0000256" key="1">
    <source>
        <dbReference type="SAM" id="MobiDB-lite"/>
    </source>
</evidence>
<feature type="region of interest" description="Disordered" evidence="1">
    <location>
        <begin position="143"/>
        <end position="163"/>
    </location>
</feature>
<sequence length="302" mass="33807">MQVRPSIRLVLSADPSSSAEPEGGNRPADHASAALGRCCPARAFVPPVTSARCNEWSGARVGSRPSPPADLTRGRERVARCPGLRRLLGPRTTWTPAHGHPKERLSVISYSERLGGKGHRKSSLLRGPQGPCSADLCVLTMPKTRARSGRTDPKPQGDPNDQKWNVRCDELAAYKAKHGHCKVPTGRKTLGRWVNNQRSNYRKGKLSEKRIQKLEDLGFDWGTARGSQLPWDERFDALTEYQRAYGECNVPRGHETLGTWVRDQRQLKKKGKLPKERVQKLDNLGFDWSPRGTPPTWDDHFD</sequence>
<evidence type="ECO:0000313" key="3">
    <source>
        <dbReference type="EMBL" id="EJK62012.1"/>
    </source>
</evidence>
<dbReference type="eggNOG" id="ENOG502SSMK">
    <property type="taxonomic scope" value="Eukaryota"/>
</dbReference>
<proteinExistence type="predicted"/>
<dbReference type="PANTHER" id="PTHR33418:SF1">
    <property type="entry name" value="HELICASE-ASSOCIATED DOMAIN-CONTAINING PROTEIN"/>
    <property type="match status" value="1"/>
</dbReference>
<feature type="non-terminal residue" evidence="3">
    <location>
        <position position="302"/>
    </location>
</feature>
<dbReference type="PANTHER" id="PTHR33418">
    <property type="entry name" value="HELICASE-ASSOCIATED"/>
    <property type="match status" value="1"/>
</dbReference>
<dbReference type="InterPro" id="IPR005114">
    <property type="entry name" value="Helicase_assoc"/>
</dbReference>